<protein>
    <submittedName>
        <fullName evidence="1">Protein containing DUF1814</fullName>
    </submittedName>
</protein>
<accession>A0A176RZ12</accession>
<dbReference type="Proteomes" id="UP000076962">
    <property type="component" value="Unassembled WGS sequence"/>
</dbReference>
<proteinExistence type="predicted"/>
<organism evidence="1 2">
    <name type="scientific">Candidatus Thiomargarita nelsonii</name>
    <dbReference type="NCBI Taxonomy" id="1003181"/>
    <lineage>
        <taxon>Bacteria</taxon>
        <taxon>Pseudomonadati</taxon>
        <taxon>Pseudomonadota</taxon>
        <taxon>Gammaproteobacteria</taxon>
        <taxon>Thiotrichales</taxon>
        <taxon>Thiotrichaceae</taxon>
        <taxon>Thiomargarita</taxon>
    </lineage>
</organism>
<evidence type="ECO:0000313" key="1">
    <source>
        <dbReference type="EMBL" id="OAD21032.1"/>
    </source>
</evidence>
<dbReference type="Gene3D" id="3.10.450.620">
    <property type="entry name" value="JHP933, nucleotidyltransferase-like core domain"/>
    <property type="match status" value="1"/>
</dbReference>
<name>A0A176RZ12_9GAMM</name>
<dbReference type="EMBL" id="LUTY01001925">
    <property type="protein sequence ID" value="OAD21032.1"/>
    <property type="molecule type" value="Genomic_DNA"/>
</dbReference>
<keyword evidence="2" id="KW-1185">Reference proteome</keyword>
<dbReference type="Pfam" id="PF08843">
    <property type="entry name" value="AbiEii"/>
    <property type="match status" value="1"/>
</dbReference>
<gene>
    <name evidence="1" type="ORF">THIOM_003217</name>
</gene>
<comment type="caution">
    <text evidence="1">The sequence shown here is derived from an EMBL/GenBank/DDBJ whole genome shotgun (WGS) entry which is preliminary data.</text>
</comment>
<evidence type="ECO:0000313" key="2">
    <source>
        <dbReference type="Proteomes" id="UP000076962"/>
    </source>
</evidence>
<feature type="non-terminal residue" evidence="1">
    <location>
        <position position="136"/>
    </location>
</feature>
<dbReference type="InterPro" id="IPR014942">
    <property type="entry name" value="AbiEii"/>
</dbReference>
<reference evidence="1 2" key="1">
    <citation type="submission" date="2016-05" db="EMBL/GenBank/DDBJ databases">
        <title>Single-cell genome of chain-forming Candidatus Thiomargarita nelsonii and comparison to other large sulfur-oxidizing bacteria.</title>
        <authorList>
            <person name="Winkel M."/>
            <person name="Salman V."/>
            <person name="Woyke T."/>
            <person name="Schulz-Vogt H."/>
            <person name="Richter M."/>
            <person name="Flood B."/>
            <person name="Bailey J."/>
            <person name="Amann R."/>
            <person name="Mussmann M."/>
        </authorList>
    </citation>
    <scope>NUCLEOTIDE SEQUENCE [LARGE SCALE GENOMIC DNA]</scope>
    <source>
        <strain evidence="1 2">THI036</strain>
    </source>
</reference>
<dbReference type="AlphaFoldDB" id="A0A176RZ12"/>
<sequence>MIKSGEIQSIAAKYKVRDRQIEKDYIISWILYGISQNEFLFKNLAFKGGTVLKKVYFPEYRFSEDLDFSLIEKAIIIDDIWQEVEQIFEFIYDESRIQLSLKSQHEHVTGSVNFYIYYAGPLGGTKDVKVDITKGE</sequence>